<evidence type="ECO:0000256" key="10">
    <source>
        <dbReference type="ARBA" id="ARBA00022853"/>
    </source>
</evidence>
<feature type="compositionally biased region" description="Polar residues" evidence="17">
    <location>
        <begin position="692"/>
        <end position="710"/>
    </location>
</feature>
<proteinExistence type="inferred from homology"/>
<keyword evidence="11" id="KW-0694">RNA-binding</keyword>
<dbReference type="GO" id="GO:0031349">
    <property type="term" value="P:positive regulation of defense response"/>
    <property type="evidence" value="ECO:0007669"/>
    <property type="project" value="UniProtKB-ARBA"/>
</dbReference>
<evidence type="ECO:0000256" key="16">
    <source>
        <dbReference type="SAM" id="Coils"/>
    </source>
</evidence>
<keyword evidence="8" id="KW-0378">Hydrolase</keyword>
<accession>A0A0L9TIP3</accession>
<evidence type="ECO:0000256" key="5">
    <source>
        <dbReference type="ARBA" id="ARBA00022741"/>
    </source>
</evidence>
<keyword evidence="5" id="KW-0547">Nucleotide-binding</keyword>
<feature type="coiled-coil region" evidence="16">
    <location>
        <begin position="875"/>
        <end position="913"/>
    </location>
</feature>
<dbReference type="GO" id="GO:0006281">
    <property type="term" value="P:DNA repair"/>
    <property type="evidence" value="ECO:0007669"/>
    <property type="project" value="UniProtKB-KW"/>
</dbReference>
<feature type="region of interest" description="Disordered" evidence="17">
    <location>
        <begin position="566"/>
        <end position="726"/>
    </location>
</feature>
<feature type="region of interest" description="Disordered" evidence="17">
    <location>
        <begin position="1"/>
        <end position="67"/>
    </location>
</feature>
<evidence type="ECO:0000256" key="3">
    <source>
        <dbReference type="ARBA" id="ARBA00007845"/>
    </source>
</evidence>
<reference evidence="20" key="1">
    <citation type="journal article" date="2015" name="Proc. Natl. Acad. Sci. U.S.A.">
        <title>Genome sequencing of adzuki bean (Vigna angularis) provides insight into high starch and low fat accumulation and domestication.</title>
        <authorList>
            <person name="Yang K."/>
            <person name="Tian Z."/>
            <person name="Chen C."/>
            <person name="Luo L."/>
            <person name="Zhao B."/>
            <person name="Wang Z."/>
            <person name="Yu L."/>
            <person name="Li Y."/>
            <person name="Sun Y."/>
            <person name="Li W."/>
            <person name="Chen Y."/>
            <person name="Li Y."/>
            <person name="Zhang Y."/>
            <person name="Ai D."/>
            <person name="Zhao J."/>
            <person name="Shang C."/>
            <person name="Ma Y."/>
            <person name="Wu B."/>
            <person name="Wang M."/>
            <person name="Gao L."/>
            <person name="Sun D."/>
            <person name="Zhang P."/>
            <person name="Guo F."/>
            <person name="Wang W."/>
            <person name="Li Y."/>
            <person name="Wang J."/>
            <person name="Varshney R.K."/>
            <person name="Wang J."/>
            <person name="Ling H.Q."/>
            <person name="Wan P."/>
        </authorList>
    </citation>
    <scope>NUCLEOTIDE SEQUENCE</scope>
    <source>
        <strain evidence="20">cv. Jingnong 6</strain>
    </source>
</reference>
<dbReference type="PANTHER" id="PTHR23336:SF58">
    <property type="entry name" value="PROTEIN MICRORCHIDIA 4"/>
    <property type="match status" value="1"/>
</dbReference>
<comment type="cofactor">
    <cofactor evidence="1">
        <name>Mn(2+)</name>
        <dbReference type="ChEBI" id="CHEBI:29035"/>
    </cofactor>
</comment>
<evidence type="ECO:0000256" key="7">
    <source>
        <dbReference type="ARBA" id="ARBA00022763"/>
    </source>
</evidence>
<name>A0A0L9TIP3_PHAAN</name>
<protein>
    <recommendedName>
        <fullName evidence="18">Morc S5 domain-containing protein</fullName>
    </recommendedName>
</protein>
<feature type="region of interest" description="Disordered" evidence="17">
    <location>
        <begin position="974"/>
        <end position="994"/>
    </location>
</feature>
<dbReference type="GO" id="GO:0031047">
    <property type="term" value="P:regulatory ncRNA-mediated gene silencing"/>
    <property type="evidence" value="ECO:0007669"/>
    <property type="project" value="UniProtKB-KW"/>
</dbReference>
<feature type="compositionally biased region" description="Polar residues" evidence="17">
    <location>
        <begin position="926"/>
        <end position="935"/>
    </location>
</feature>
<keyword evidence="7" id="KW-0227">DNA damage</keyword>
<dbReference type="GO" id="GO:0006325">
    <property type="term" value="P:chromatin organization"/>
    <property type="evidence" value="ECO:0007669"/>
    <property type="project" value="UniProtKB-KW"/>
</dbReference>
<evidence type="ECO:0000313" key="20">
    <source>
        <dbReference type="Proteomes" id="UP000053144"/>
    </source>
</evidence>
<keyword evidence="10" id="KW-0156">Chromatin regulator</keyword>
<evidence type="ECO:0000313" key="19">
    <source>
        <dbReference type="EMBL" id="KOM30458.1"/>
    </source>
</evidence>
<feature type="region of interest" description="Disordered" evidence="17">
    <location>
        <begin position="920"/>
        <end position="939"/>
    </location>
</feature>
<dbReference type="InterPro" id="IPR036890">
    <property type="entry name" value="HATPase_C_sf"/>
</dbReference>
<keyword evidence="12 16" id="KW-0175">Coiled coil</keyword>
<evidence type="ECO:0000259" key="18">
    <source>
        <dbReference type="Pfam" id="PF17942"/>
    </source>
</evidence>
<dbReference type="Gene3D" id="3.30.565.10">
    <property type="entry name" value="Histidine kinase-like ATPase, C-terminal domain"/>
    <property type="match status" value="1"/>
</dbReference>
<keyword evidence="13" id="KW-0943">RNA-mediated gene silencing</keyword>
<dbReference type="Pfam" id="PF17942">
    <property type="entry name" value="Morc6_S5"/>
    <property type="match status" value="2"/>
</dbReference>
<keyword evidence="6" id="KW-0255">Endonuclease</keyword>
<evidence type="ECO:0000256" key="15">
    <source>
        <dbReference type="ARBA" id="ARBA00023242"/>
    </source>
</evidence>
<dbReference type="GO" id="GO:0005634">
    <property type="term" value="C:nucleus"/>
    <property type="evidence" value="ECO:0007669"/>
    <property type="project" value="UniProtKB-SubCell"/>
</dbReference>
<keyword evidence="15" id="KW-0539">Nucleus</keyword>
<feature type="domain" description="Morc S5" evidence="18">
    <location>
        <begin position="517"/>
        <end position="555"/>
    </location>
</feature>
<evidence type="ECO:0000256" key="8">
    <source>
        <dbReference type="ARBA" id="ARBA00022801"/>
    </source>
</evidence>
<evidence type="ECO:0000256" key="13">
    <source>
        <dbReference type="ARBA" id="ARBA00023158"/>
    </source>
</evidence>
<evidence type="ECO:0000256" key="1">
    <source>
        <dbReference type="ARBA" id="ARBA00001936"/>
    </source>
</evidence>
<evidence type="ECO:0000256" key="12">
    <source>
        <dbReference type="ARBA" id="ARBA00023054"/>
    </source>
</evidence>
<dbReference type="Proteomes" id="UP000053144">
    <property type="component" value="Chromosome 1"/>
</dbReference>
<dbReference type="PANTHER" id="PTHR23336">
    <property type="entry name" value="ZINC FINGER CW-TYPE COILED-COIL DOMAIN PROTEIN 3"/>
    <property type="match status" value="1"/>
</dbReference>
<feature type="compositionally biased region" description="Acidic residues" evidence="17">
    <location>
        <begin position="37"/>
        <end position="51"/>
    </location>
</feature>
<evidence type="ECO:0000256" key="4">
    <source>
        <dbReference type="ARBA" id="ARBA00022722"/>
    </source>
</evidence>
<dbReference type="Pfam" id="PF13589">
    <property type="entry name" value="HATPase_c_3"/>
    <property type="match status" value="1"/>
</dbReference>
<dbReference type="Gramene" id="KOM30458">
    <property type="protein sequence ID" value="KOM30458"/>
    <property type="gene ID" value="LR48_Vigan01g001200"/>
</dbReference>
<gene>
    <name evidence="19" type="ORF">LR48_Vigan01g001200</name>
</gene>
<dbReference type="GO" id="GO:0016887">
    <property type="term" value="F:ATP hydrolysis activity"/>
    <property type="evidence" value="ECO:0007669"/>
    <property type="project" value="InterPro"/>
</dbReference>
<keyword evidence="4" id="KW-0540">Nuclease</keyword>
<evidence type="ECO:0000256" key="6">
    <source>
        <dbReference type="ARBA" id="ARBA00022759"/>
    </source>
</evidence>
<comment type="similarity">
    <text evidence="3">Belongs to the MORC ATPase protein family.</text>
</comment>
<evidence type="ECO:0000256" key="14">
    <source>
        <dbReference type="ARBA" id="ARBA00023204"/>
    </source>
</evidence>
<evidence type="ECO:0000256" key="2">
    <source>
        <dbReference type="ARBA" id="ARBA00004123"/>
    </source>
</evidence>
<organism evidence="19 20">
    <name type="scientific">Phaseolus angularis</name>
    <name type="common">Azuki bean</name>
    <name type="synonym">Vigna angularis</name>
    <dbReference type="NCBI Taxonomy" id="3914"/>
    <lineage>
        <taxon>Eukaryota</taxon>
        <taxon>Viridiplantae</taxon>
        <taxon>Streptophyta</taxon>
        <taxon>Embryophyta</taxon>
        <taxon>Tracheophyta</taxon>
        <taxon>Spermatophyta</taxon>
        <taxon>Magnoliopsida</taxon>
        <taxon>eudicotyledons</taxon>
        <taxon>Gunneridae</taxon>
        <taxon>Pentapetalae</taxon>
        <taxon>rosids</taxon>
        <taxon>fabids</taxon>
        <taxon>Fabales</taxon>
        <taxon>Fabaceae</taxon>
        <taxon>Papilionoideae</taxon>
        <taxon>50 kb inversion clade</taxon>
        <taxon>NPAAA clade</taxon>
        <taxon>indigoferoid/millettioid clade</taxon>
        <taxon>Phaseoleae</taxon>
        <taxon>Vigna</taxon>
    </lineage>
</organism>
<dbReference type="GO" id="GO:0003723">
    <property type="term" value="F:RNA binding"/>
    <property type="evidence" value="ECO:0007669"/>
    <property type="project" value="UniProtKB-KW"/>
</dbReference>
<dbReference type="InterPro" id="IPR041006">
    <property type="entry name" value="Morc_S5"/>
</dbReference>
<evidence type="ECO:0000256" key="17">
    <source>
        <dbReference type="SAM" id="MobiDB-lite"/>
    </source>
</evidence>
<dbReference type="GO" id="GO:0005524">
    <property type="term" value="F:ATP binding"/>
    <property type="evidence" value="ECO:0007669"/>
    <property type="project" value="UniProtKB-KW"/>
</dbReference>
<dbReference type="AlphaFoldDB" id="A0A0L9TIP3"/>
<evidence type="ECO:0000256" key="9">
    <source>
        <dbReference type="ARBA" id="ARBA00022840"/>
    </source>
</evidence>
<comment type="subcellular location">
    <subcellularLocation>
        <location evidence="2">Nucleus</location>
    </subcellularLocation>
</comment>
<dbReference type="FunFam" id="3.30.565.10:FF:000075">
    <property type="entry name" value="MORC family CW-type zinc finger protein 4"/>
    <property type="match status" value="1"/>
</dbReference>
<dbReference type="InterPro" id="IPR045261">
    <property type="entry name" value="MORC_ATPase"/>
</dbReference>
<keyword evidence="14" id="KW-0234">DNA repair</keyword>
<sequence length="1232" mass="138629">MDVSVKEEVSEAPIITKRKTRTETVTAPPPDSVIELSDSDSDSDSENDVDSENGRSPSTKRRTEGEMVLPVGFLSPLPPEASPPAPLLALPAPEWASNSASRSNHTLGVNSCKQFWKAGDYDGARCGGSDFSTVGMDHVRVHPKFLHSNATSHKWALGAFAELLDNSLDEVCNGATYVNVDMLINKKDGSRMLLIEDNGGGMDPEKMRQCMSLGYSVKSKLANTIGQYGNGFKTSTMRLGADVIVFSRFPGKDGTSSTQSIGLLSYTFLRSTGKEDIVVPMLDYERRGQQWNKIIRTTLDDWNKNVETMVQWSPFSDEADLLRQFNLVKDHGTRVIIYNLWEDDQGQLELDFDADPHDIQIRGVNRDEKNIQMAKEFPNSRHFLTYRHSLRSYASILYLRLPTAFRIILRGEDILHHNIVNDMMMSQEVTYKPQAGVDGLLPKDSNMVAVVTIGFVKDAVHHVDVSGFNVYHKNRLIKDPKTLSQLLRIVFLIVSLSGGSGIQLEVEDVGSLVEPFLCVLEANFVEPAHDKQGFERTLVLSRLESKLIQMQKKYWATNSHKIGYSNRNKIQIRDSGDKDTSPAYVPEPSKSKRKYSTMDGKVTPLTSDKLHSQPNQKRMQKQTEKDSAFINGRSPVSPPKHIIQSSSEESSSDDDVSEDLLPKGKIQKASTAEKSKVQKASTTEKSFENENGDTTSNRKASPYTRASTSKIKVGKDVNNSDQPLPDNDLLTIEQLKKENRELKERLQKKEEEILEVSQALQHDKDKCKSLETQVIMSNVCRIKRNNLGISWEFWGNPWRRECSPILCVLYTLYNKEYYSFVSFKFWVPINWSDLPDTLRRGRLDQRLRIKKGSRKGGSMEGRENILERRTSEQRRAELKMNLVEWRSNMQELRRNMQEMRQETREILQILEGRMWNQEKGLKGSPGSVNGDQDSVNRGKIGRREEFLQDVLKGKKEAKISMEVGQDSLLDIKKAKKPSYGGESSTNSEKKSETEAAVLSVDGLATIRGQDRREENICGKEGNDEKCDGDIDVTAVEKVAKVVFTAAEKVAETAIFTAAEKVEKVVFTAAEKIAKAVVFTAAQEVAKAVVSRGDSGVGCGVYVKTVKKGEDRRKKAEYGGNRVTMMAGNKVEDAAVLSGEKFIQVFKIWLSQTYKTTEDQWQRYVFAGLQYNIQRKQLLQHDDDEEIGWSDQQVLSFLASRMNNSGQGEGSYRPPPKPPYLKVEGSSQWVSFL</sequence>
<dbReference type="GO" id="GO:0004519">
    <property type="term" value="F:endonuclease activity"/>
    <property type="evidence" value="ECO:0007669"/>
    <property type="project" value="UniProtKB-KW"/>
</dbReference>
<keyword evidence="9" id="KW-0067">ATP-binding</keyword>
<feature type="compositionally biased region" description="Basic and acidic residues" evidence="17">
    <location>
        <begin position="571"/>
        <end position="580"/>
    </location>
</feature>
<feature type="domain" description="Morc S5" evidence="18">
    <location>
        <begin position="388"/>
        <end position="478"/>
    </location>
</feature>
<dbReference type="SUPFAM" id="SSF55874">
    <property type="entry name" value="ATPase domain of HSP90 chaperone/DNA topoisomerase II/histidine kinase"/>
    <property type="match status" value="1"/>
</dbReference>
<dbReference type="EMBL" id="CM003371">
    <property type="protein sequence ID" value="KOM30458.1"/>
    <property type="molecule type" value="Genomic_DNA"/>
</dbReference>
<evidence type="ECO:0000256" key="11">
    <source>
        <dbReference type="ARBA" id="ARBA00022884"/>
    </source>
</evidence>
<feature type="coiled-coil region" evidence="16">
    <location>
        <begin position="729"/>
        <end position="766"/>
    </location>
</feature>